<evidence type="ECO:0000313" key="1">
    <source>
        <dbReference type="EMBL" id="MBW60679.1"/>
    </source>
</evidence>
<reference evidence="1" key="1">
    <citation type="submission" date="2018-01" db="EMBL/GenBank/DDBJ databases">
        <title>An insight into the sialome of Amazonian anophelines.</title>
        <authorList>
            <person name="Ribeiro J.M."/>
            <person name="Scarpassa V."/>
            <person name="Calvo E."/>
        </authorList>
    </citation>
    <scope>NUCLEOTIDE SEQUENCE</scope>
    <source>
        <tissue evidence="1">Salivary glands</tissue>
    </source>
</reference>
<protein>
    <submittedName>
        <fullName evidence="1">Putative secreted protein</fullName>
    </submittedName>
</protein>
<proteinExistence type="predicted"/>
<dbReference type="AlphaFoldDB" id="A0A2M4C5Z3"/>
<dbReference type="EMBL" id="GGFJ01011538">
    <property type="protein sequence ID" value="MBW60679.1"/>
    <property type="molecule type" value="Transcribed_RNA"/>
</dbReference>
<name>A0A2M4C5Z3_9DIPT</name>
<organism evidence="1">
    <name type="scientific">Anopheles marajoara</name>
    <dbReference type="NCBI Taxonomy" id="58244"/>
    <lineage>
        <taxon>Eukaryota</taxon>
        <taxon>Metazoa</taxon>
        <taxon>Ecdysozoa</taxon>
        <taxon>Arthropoda</taxon>
        <taxon>Hexapoda</taxon>
        <taxon>Insecta</taxon>
        <taxon>Pterygota</taxon>
        <taxon>Neoptera</taxon>
        <taxon>Endopterygota</taxon>
        <taxon>Diptera</taxon>
        <taxon>Nematocera</taxon>
        <taxon>Culicoidea</taxon>
        <taxon>Culicidae</taxon>
        <taxon>Anophelinae</taxon>
        <taxon>Anopheles</taxon>
    </lineage>
</organism>
<accession>A0A2M4C5Z3</accession>
<sequence length="193" mass="20595">MPLRSRRNTRMESLALVAVATTAADSLSRCCCSLPLLVVDVPFDCVAAAAVDCTIAEGCVQDGCGCEGDDWREIGSTSDQPLSRLSESVMSHVSGLHSSTLRLVFVHLPNVSIPSALSTEMYLALACFNSTPCCTNFSSMPLLSLSIILSLVPPPPPLFCDYGVLLLGGDEMFSIKRPMIHGYLLRVAQKGAL</sequence>